<dbReference type="STRING" id="1714264.BTO30_16710"/>
<reference evidence="2 3" key="1">
    <citation type="submission" date="2016-12" db="EMBL/GenBank/DDBJ databases">
        <title>Domibacillus antri genome sequencing.</title>
        <authorList>
            <person name="Verma A."/>
            <person name="Krishnamurthi S."/>
        </authorList>
    </citation>
    <scope>NUCLEOTIDE SEQUENCE [LARGE SCALE GENOMIC DNA]</scope>
    <source>
        <strain evidence="2 3">XD80</strain>
    </source>
</reference>
<evidence type="ECO:0000256" key="1">
    <source>
        <dbReference type="SAM" id="Phobius"/>
    </source>
</evidence>
<dbReference type="EMBL" id="MSDU01000075">
    <property type="protein sequence ID" value="OLN21118.1"/>
    <property type="molecule type" value="Genomic_DNA"/>
</dbReference>
<dbReference type="Proteomes" id="UP000185568">
    <property type="component" value="Unassembled WGS sequence"/>
</dbReference>
<keyword evidence="1" id="KW-0812">Transmembrane</keyword>
<feature type="transmembrane region" description="Helical" evidence="1">
    <location>
        <begin position="5"/>
        <end position="23"/>
    </location>
</feature>
<keyword evidence="1" id="KW-1133">Transmembrane helix</keyword>
<comment type="caution">
    <text evidence="2">The sequence shown here is derived from an EMBL/GenBank/DDBJ whole genome shotgun (WGS) entry which is preliminary data.</text>
</comment>
<evidence type="ECO:0000313" key="3">
    <source>
        <dbReference type="Proteomes" id="UP000185568"/>
    </source>
</evidence>
<feature type="transmembrane region" description="Helical" evidence="1">
    <location>
        <begin position="35"/>
        <end position="60"/>
    </location>
</feature>
<feature type="transmembrane region" description="Helical" evidence="1">
    <location>
        <begin position="112"/>
        <end position="135"/>
    </location>
</feature>
<evidence type="ECO:0000313" key="2">
    <source>
        <dbReference type="EMBL" id="OLN21118.1"/>
    </source>
</evidence>
<protein>
    <submittedName>
        <fullName evidence="2">Uncharacterized protein</fullName>
    </submittedName>
</protein>
<proteinExistence type="predicted"/>
<name>A0A1Q8Q1C8_9BACI</name>
<keyword evidence="1" id="KW-0472">Membrane</keyword>
<keyword evidence="3" id="KW-1185">Reference proteome</keyword>
<organism evidence="2 3">
    <name type="scientific">Domibacillus antri</name>
    <dbReference type="NCBI Taxonomy" id="1714264"/>
    <lineage>
        <taxon>Bacteria</taxon>
        <taxon>Bacillati</taxon>
        <taxon>Bacillota</taxon>
        <taxon>Bacilli</taxon>
        <taxon>Bacillales</taxon>
        <taxon>Bacillaceae</taxon>
        <taxon>Domibacillus</taxon>
    </lineage>
</organism>
<feature type="transmembrane region" description="Helical" evidence="1">
    <location>
        <begin position="81"/>
        <end position="100"/>
    </location>
</feature>
<gene>
    <name evidence="2" type="ORF">BTO30_16710</name>
</gene>
<sequence>MLKRFIGPLVFLTIVFIIFKTGLEPIDFKFFKDILLATTSLAASLLGFLIATITIIQSLNGNKYFKKLIQLGTAQKLLKELFKSITALFGTTIISLFFLFFDFTESTSSIQILFSIWMTALLVSLFLMAKVIFYVRYVSLEGDEK</sequence>
<dbReference type="RefSeq" id="WP_075399825.1">
    <property type="nucleotide sequence ID" value="NZ_MSDU01000075.1"/>
</dbReference>
<dbReference type="AlphaFoldDB" id="A0A1Q8Q1C8"/>
<accession>A0A1Q8Q1C8</accession>